<protein>
    <submittedName>
        <fullName evidence="8">Alginate O-acetyltransferase</fullName>
    </submittedName>
</protein>
<comment type="caution">
    <text evidence="8">The sequence shown here is derived from an EMBL/GenBank/DDBJ whole genome shotgun (WGS) entry which is preliminary data.</text>
</comment>
<dbReference type="EMBL" id="JACSQB010000036">
    <property type="protein sequence ID" value="MBD8046257.1"/>
    <property type="molecule type" value="Genomic_DNA"/>
</dbReference>
<evidence type="ECO:0000256" key="2">
    <source>
        <dbReference type="ARBA" id="ARBA00005182"/>
    </source>
</evidence>
<name>A0ABR8YQ43_9CLOT</name>
<sequence>MKKIHLFRIGLFIFIIALPIFNMNLKSDQVSAMDNRKLIDFSEIFSEGSITENAERYIDDRIGFRTTMVNTYIKTMNSLFGEMIHPSYQYGKEGYIFPKLKENILNKEFQEVYSDFILNFQNYCKDRDIKFLYAVEPSKTTIYTEFLPEGYNYNNSNLDYFLSLLKDKNVNYLYTGEALLDAKDSKQVFDKEYDANHWNETGAVVGISAVLDRLHDLDSRVDKFDLNKFEPVEHINTTLPASYFPINEKTIHYNLKESYSAYNTDFNDEIKRSEQFRNFTNYKNPNNKNAPKILIFGGSYFEDREKFLKENFSELILVHNYHNVIDYDYYINIFNPDIVLFESTEYTHTNYYFPVDKMKNSTYNKSFKSYSNLLESNFAHIKENALKKSGTNLTNFSIPIEGETAAYAYADIANRILDCKITETNGVQNIEFSIPTSEIKKLDEFNLYLISKDEDKIAKIPLKLN</sequence>
<evidence type="ECO:0000256" key="1">
    <source>
        <dbReference type="ARBA" id="ARBA00004418"/>
    </source>
</evidence>
<evidence type="ECO:0000256" key="3">
    <source>
        <dbReference type="ARBA" id="ARBA00022679"/>
    </source>
</evidence>
<keyword evidence="3" id="KW-0808">Transferase</keyword>
<keyword evidence="9" id="KW-1185">Reference proteome</keyword>
<dbReference type="RefSeq" id="WP_191739230.1">
    <property type="nucleotide sequence ID" value="NZ_JACSQB010000036.1"/>
</dbReference>
<comment type="subcellular location">
    <subcellularLocation>
        <location evidence="1">Periplasm</location>
    </subcellularLocation>
</comment>
<keyword evidence="6" id="KW-0016">Alginate biosynthesis</keyword>
<keyword evidence="5" id="KW-0574">Periplasm</keyword>
<evidence type="ECO:0000256" key="5">
    <source>
        <dbReference type="ARBA" id="ARBA00022764"/>
    </source>
</evidence>
<proteinExistence type="predicted"/>
<organism evidence="8 9">
    <name type="scientific">Clostridium faecium</name>
    <dbReference type="NCBI Taxonomy" id="2762223"/>
    <lineage>
        <taxon>Bacteria</taxon>
        <taxon>Bacillati</taxon>
        <taxon>Bacillota</taxon>
        <taxon>Clostridia</taxon>
        <taxon>Eubacteriales</taxon>
        <taxon>Clostridiaceae</taxon>
        <taxon>Clostridium</taxon>
    </lineage>
</organism>
<comment type="pathway">
    <text evidence="2">Glycan biosynthesis; alginate biosynthesis.</text>
</comment>
<dbReference type="Pfam" id="PF16822">
    <property type="entry name" value="ALGX"/>
    <property type="match status" value="1"/>
</dbReference>
<dbReference type="Proteomes" id="UP000627166">
    <property type="component" value="Unassembled WGS sequence"/>
</dbReference>
<gene>
    <name evidence="8" type="ORF">H9637_04245</name>
</gene>
<evidence type="ECO:0000256" key="4">
    <source>
        <dbReference type="ARBA" id="ARBA00022729"/>
    </source>
</evidence>
<evidence type="ECO:0000313" key="9">
    <source>
        <dbReference type="Proteomes" id="UP000627166"/>
    </source>
</evidence>
<evidence type="ECO:0000259" key="7">
    <source>
        <dbReference type="Pfam" id="PF16822"/>
    </source>
</evidence>
<reference evidence="8 9" key="1">
    <citation type="submission" date="2020-08" db="EMBL/GenBank/DDBJ databases">
        <title>A Genomic Blueprint of the Chicken Gut Microbiome.</title>
        <authorList>
            <person name="Gilroy R."/>
            <person name="Ravi A."/>
            <person name="Getino M."/>
            <person name="Pursley I."/>
            <person name="Horton D.L."/>
            <person name="Alikhan N.-F."/>
            <person name="Baker D."/>
            <person name="Gharbi K."/>
            <person name="Hall N."/>
            <person name="Watson M."/>
            <person name="Adriaenssens E.M."/>
            <person name="Foster-Nyarko E."/>
            <person name="Jarju S."/>
            <person name="Secka A."/>
            <person name="Antonio M."/>
            <person name="Oren A."/>
            <person name="Chaudhuri R."/>
            <person name="La Ragione R.M."/>
            <person name="Hildebrand F."/>
            <person name="Pallen M.J."/>
        </authorList>
    </citation>
    <scope>NUCLEOTIDE SEQUENCE [LARGE SCALE GENOMIC DNA]</scope>
    <source>
        <strain evidence="8 9">N37</strain>
    </source>
</reference>
<keyword evidence="4" id="KW-0732">Signal</keyword>
<feature type="domain" description="AlgX/AlgJ SGNH hydrolase-like" evidence="7">
    <location>
        <begin position="111"/>
        <end position="312"/>
    </location>
</feature>
<accession>A0ABR8YQ43</accession>
<dbReference type="InterPro" id="IPR031811">
    <property type="entry name" value="ALGX/ALGJ_SGNH-like"/>
</dbReference>
<evidence type="ECO:0000313" key="8">
    <source>
        <dbReference type="EMBL" id="MBD8046257.1"/>
    </source>
</evidence>
<evidence type="ECO:0000256" key="6">
    <source>
        <dbReference type="ARBA" id="ARBA00022841"/>
    </source>
</evidence>